<comment type="caution">
    <text evidence="6">The sequence shown here is derived from an EMBL/GenBank/DDBJ whole genome shotgun (WGS) entry which is preliminary data.</text>
</comment>
<dbReference type="InterPro" id="IPR050641">
    <property type="entry name" value="RIFMO-like"/>
</dbReference>
<evidence type="ECO:0000313" key="6">
    <source>
        <dbReference type="EMBL" id="MBZ6075120.1"/>
    </source>
</evidence>
<comment type="cofactor">
    <cofactor evidence="1">
        <name>FAD</name>
        <dbReference type="ChEBI" id="CHEBI:57692"/>
    </cofactor>
</comment>
<dbReference type="Gene3D" id="3.50.50.60">
    <property type="entry name" value="FAD/NAD(P)-binding domain"/>
    <property type="match status" value="1"/>
</dbReference>
<keyword evidence="3" id="KW-0285">Flavoprotein</keyword>
<proteinExistence type="inferred from homology"/>
<reference evidence="6 7" key="1">
    <citation type="submission" date="2021-09" db="EMBL/GenBank/DDBJ databases">
        <title>The complete genome sequence of a new microorganism.</title>
        <authorList>
            <person name="Zi Z."/>
        </authorList>
    </citation>
    <scope>NUCLEOTIDE SEQUENCE [LARGE SCALE GENOMIC DNA]</scope>
    <source>
        <strain evidence="6 7">WGZ8</strain>
    </source>
</reference>
<dbReference type="PRINTS" id="PR00420">
    <property type="entry name" value="RNGMNOXGNASE"/>
</dbReference>
<sequence>MSDTQVLIVGAGPTGLILALCLRRFGLRVRIIDKTAGPGTTSRALVVHARTLEFYDQLGLAEAVVTRGLKFAAVNLWVRGRKAAHVSLGAIGQGLSPFPYLIIFPQDEHEQLLIDRLAEAGTKVERETELLGFEERGNHVLARLRGPNGIEEACEVAYVAGCDGAHSTVRETLKIGFPGGTYRYLFYVADVDATGPVMDHELHVALDDVDLLAVFPMAGSGRARLIGTVRAEAEARHGAPSWHDVSQRLFERLSIQVKQVNWFSTYHVHHRVADRFQQGRAFLLGDAAHIHSPVGGQGMNTGIGDAVNLAWKLVAVLQERANVSLLHTYEPERIAFARRLVATTDRAFTFVNSPGSLARFVRIKVVPRLLPALVSLSFIRRFMFRTISQIGVNYRCSRLSMGDAGHVKGGDRLPWVATGDGSNGRGDNFAPLRSCDWQVHVYGTCSAGIAELCERRGLALHVFSWRPATADAGIRRGAVYLVRPDGYIGLVDAGANPGALERYLDDQSVQPLNRMDLENA</sequence>
<dbReference type="InterPro" id="IPR002938">
    <property type="entry name" value="FAD-bd"/>
</dbReference>
<protein>
    <submittedName>
        <fullName evidence="6">FAD-dependent monooxygenase</fullName>
    </submittedName>
</protein>
<keyword evidence="7" id="KW-1185">Reference proteome</keyword>
<evidence type="ECO:0000256" key="3">
    <source>
        <dbReference type="ARBA" id="ARBA00022630"/>
    </source>
</evidence>
<dbReference type="InterPro" id="IPR036249">
    <property type="entry name" value="Thioredoxin-like_sf"/>
</dbReference>
<evidence type="ECO:0000256" key="4">
    <source>
        <dbReference type="ARBA" id="ARBA00022827"/>
    </source>
</evidence>
<keyword evidence="6" id="KW-0503">Monooxygenase</keyword>
<dbReference type="Proteomes" id="UP000704176">
    <property type="component" value="Unassembled WGS sequence"/>
</dbReference>
<dbReference type="Pfam" id="PF01494">
    <property type="entry name" value="FAD_binding_3"/>
    <property type="match status" value="1"/>
</dbReference>
<gene>
    <name evidence="6" type="ORF">K9B37_02260</name>
</gene>
<evidence type="ECO:0000313" key="7">
    <source>
        <dbReference type="Proteomes" id="UP000704176"/>
    </source>
</evidence>
<accession>A0ABS7VJ47</accession>
<dbReference type="GO" id="GO:0004497">
    <property type="term" value="F:monooxygenase activity"/>
    <property type="evidence" value="ECO:0007669"/>
    <property type="project" value="UniProtKB-KW"/>
</dbReference>
<dbReference type="PANTHER" id="PTHR43004">
    <property type="entry name" value="TRK SYSTEM POTASSIUM UPTAKE PROTEIN"/>
    <property type="match status" value="1"/>
</dbReference>
<keyword evidence="4" id="KW-0274">FAD</keyword>
<dbReference type="SUPFAM" id="SSF52833">
    <property type="entry name" value="Thioredoxin-like"/>
    <property type="match status" value="1"/>
</dbReference>
<evidence type="ECO:0000256" key="2">
    <source>
        <dbReference type="ARBA" id="ARBA00007801"/>
    </source>
</evidence>
<feature type="domain" description="FAD-binding" evidence="5">
    <location>
        <begin position="3"/>
        <end position="343"/>
    </location>
</feature>
<dbReference type="RefSeq" id="WP_224311152.1">
    <property type="nucleotide sequence ID" value="NZ_JAIRBM010000001.1"/>
</dbReference>
<organism evidence="6 7">
    <name type="scientific">Microvirga puerhi</name>
    <dbReference type="NCBI Taxonomy" id="2876078"/>
    <lineage>
        <taxon>Bacteria</taxon>
        <taxon>Pseudomonadati</taxon>
        <taxon>Pseudomonadota</taxon>
        <taxon>Alphaproteobacteria</taxon>
        <taxon>Hyphomicrobiales</taxon>
        <taxon>Methylobacteriaceae</taxon>
        <taxon>Microvirga</taxon>
    </lineage>
</organism>
<dbReference type="Gene3D" id="3.30.70.2450">
    <property type="match status" value="1"/>
</dbReference>
<dbReference type="EMBL" id="JAIRBM010000001">
    <property type="protein sequence ID" value="MBZ6075120.1"/>
    <property type="molecule type" value="Genomic_DNA"/>
</dbReference>
<dbReference type="SUPFAM" id="SSF51905">
    <property type="entry name" value="FAD/NAD(P)-binding domain"/>
    <property type="match status" value="1"/>
</dbReference>
<dbReference type="PANTHER" id="PTHR43004:SF19">
    <property type="entry name" value="BINDING MONOOXYGENASE, PUTATIVE (JCVI)-RELATED"/>
    <property type="match status" value="1"/>
</dbReference>
<comment type="similarity">
    <text evidence="2">Belongs to the PheA/TfdB FAD monooxygenase family.</text>
</comment>
<name>A0ABS7VJ47_9HYPH</name>
<keyword evidence="6" id="KW-0560">Oxidoreductase</keyword>
<evidence type="ECO:0000256" key="1">
    <source>
        <dbReference type="ARBA" id="ARBA00001974"/>
    </source>
</evidence>
<dbReference type="InterPro" id="IPR036188">
    <property type="entry name" value="FAD/NAD-bd_sf"/>
</dbReference>
<evidence type="ECO:0000259" key="5">
    <source>
        <dbReference type="Pfam" id="PF01494"/>
    </source>
</evidence>